<keyword evidence="1" id="KW-0456">Lyase</keyword>
<reference evidence="4 5" key="1">
    <citation type="submission" date="2024-06" db="EMBL/GenBank/DDBJ databases">
        <title>The Natural Products Discovery Center: Release of the First 8490 Sequenced Strains for Exploring Actinobacteria Biosynthetic Diversity.</title>
        <authorList>
            <person name="Kalkreuter E."/>
            <person name="Kautsar S.A."/>
            <person name="Yang D."/>
            <person name="Bader C.D."/>
            <person name="Teijaro C.N."/>
            <person name="Fluegel L."/>
            <person name="Davis C.M."/>
            <person name="Simpson J.R."/>
            <person name="Lauterbach L."/>
            <person name="Steele A.D."/>
            <person name="Gui C."/>
            <person name="Meng S."/>
            <person name="Li G."/>
            <person name="Viehrig K."/>
            <person name="Ye F."/>
            <person name="Su P."/>
            <person name="Kiefer A.F."/>
            <person name="Nichols A."/>
            <person name="Cepeda A.J."/>
            <person name="Yan W."/>
            <person name="Fan B."/>
            <person name="Jiang Y."/>
            <person name="Adhikari A."/>
            <person name="Zheng C.-J."/>
            <person name="Schuster L."/>
            <person name="Cowan T.M."/>
            <person name="Smanski M.J."/>
            <person name="Chevrette M.G."/>
            <person name="De Carvalho L.P.S."/>
            <person name="Shen B."/>
        </authorList>
    </citation>
    <scope>NUCLEOTIDE SEQUENCE [LARGE SCALE GENOMIC DNA]</scope>
    <source>
        <strain evidence="4 5">NPDC048946</strain>
    </source>
</reference>
<dbReference type="InterPro" id="IPR032465">
    <property type="entry name" value="ACMSD"/>
</dbReference>
<keyword evidence="5" id="KW-1185">Reference proteome</keyword>
<dbReference type="RefSeq" id="WP_358353772.1">
    <property type="nucleotide sequence ID" value="NZ_JBEZFP010000032.1"/>
</dbReference>
<evidence type="ECO:0000256" key="1">
    <source>
        <dbReference type="ARBA" id="ARBA00023239"/>
    </source>
</evidence>
<gene>
    <name evidence="4" type="ORF">AB0C36_14990</name>
</gene>
<evidence type="ECO:0000313" key="4">
    <source>
        <dbReference type="EMBL" id="MEU8134809.1"/>
    </source>
</evidence>
<dbReference type="PANTHER" id="PTHR21240:SF28">
    <property type="entry name" value="ISO-OROTATE DECARBOXYLASE (EUROFUNG)"/>
    <property type="match status" value="1"/>
</dbReference>
<dbReference type="PANTHER" id="PTHR21240">
    <property type="entry name" value="2-AMINO-3-CARBOXYLMUCONATE-6-SEMIALDEHYDE DECARBOXYLASE"/>
    <property type="match status" value="1"/>
</dbReference>
<dbReference type="Pfam" id="PF04909">
    <property type="entry name" value="Amidohydro_2"/>
    <property type="match status" value="1"/>
</dbReference>
<organism evidence="4 5">
    <name type="scientific">Streptodolium elevatio</name>
    <dbReference type="NCBI Taxonomy" id="3157996"/>
    <lineage>
        <taxon>Bacteria</taxon>
        <taxon>Bacillati</taxon>
        <taxon>Actinomycetota</taxon>
        <taxon>Actinomycetes</taxon>
        <taxon>Kitasatosporales</taxon>
        <taxon>Streptomycetaceae</taxon>
        <taxon>Streptodolium</taxon>
    </lineage>
</organism>
<name>A0ABV3DIS2_9ACTN</name>
<sequence>MPAPESARHTPRAAVPQADRTPHPVVDGDGHIVEALPVLTEVIRKVAGPDAADHFLGSSPTYASRSSTDGRLAELTGDQRRPGTWIPPWWSLPGNTLDRATAFLPALLHERMDEIGLDFAVLYPSVGLVASGHPDDAIRAGACRGVNTYLAELTDGLQDRMTPAAVVPTHTPDEAIAELEHAVGSLGFKAVLVNNIVERPVPGGPAGARWYDVLALDSVHDYDPLWRRCVELGVAVTVHTPTMGIGLRQSSTRYVHNHIGTFAAGGEAFAKALVIGGVAHRFPTLNFAFLEGGVSWGVQLLADLVGHWEKRGGPNIAALDPAGLDAALWDDLFARHGGTHFAAPGLAAGLRGQADNPPPDLDDYRGSGIASPADIARMFERFYFGCEADDPTIAWAYADSLNPCGAVLRPLLGSDIGHWDVTDMREVVGEARELVEHRHLTPAQFREFACDNTVRLHGGMNPRFFDGTRVEQYARKLLGHA</sequence>
<dbReference type="InterPro" id="IPR006680">
    <property type="entry name" value="Amidohydro-rel"/>
</dbReference>
<feature type="region of interest" description="Disordered" evidence="2">
    <location>
        <begin position="1"/>
        <end position="28"/>
    </location>
</feature>
<comment type="caution">
    <text evidence="4">The sequence shown here is derived from an EMBL/GenBank/DDBJ whole genome shotgun (WGS) entry which is preliminary data.</text>
</comment>
<dbReference type="Gene3D" id="3.20.20.140">
    <property type="entry name" value="Metal-dependent hydrolases"/>
    <property type="match status" value="1"/>
</dbReference>
<proteinExistence type="predicted"/>
<evidence type="ECO:0000313" key="5">
    <source>
        <dbReference type="Proteomes" id="UP001551482"/>
    </source>
</evidence>
<dbReference type="Proteomes" id="UP001551482">
    <property type="component" value="Unassembled WGS sequence"/>
</dbReference>
<accession>A0ABV3DIS2</accession>
<protein>
    <submittedName>
        <fullName evidence="4">Amidohydrolase family protein</fullName>
    </submittedName>
</protein>
<evidence type="ECO:0000259" key="3">
    <source>
        <dbReference type="Pfam" id="PF04909"/>
    </source>
</evidence>
<dbReference type="SUPFAM" id="SSF51556">
    <property type="entry name" value="Metallo-dependent hydrolases"/>
    <property type="match status" value="1"/>
</dbReference>
<evidence type="ECO:0000256" key="2">
    <source>
        <dbReference type="SAM" id="MobiDB-lite"/>
    </source>
</evidence>
<dbReference type="EMBL" id="JBEZFP010000032">
    <property type="protein sequence ID" value="MEU8134809.1"/>
    <property type="molecule type" value="Genomic_DNA"/>
</dbReference>
<feature type="domain" description="Amidohydrolase-related" evidence="3">
    <location>
        <begin position="130"/>
        <end position="314"/>
    </location>
</feature>
<dbReference type="InterPro" id="IPR032466">
    <property type="entry name" value="Metal_Hydrolase"/>
</dbReference>